<proteinExistence type="predicted"/>
<dbReference type="Proteomes" id="UP001153678">
    <property type="component" value="Unassembled WGS sequence"/>
</dbReference>
<dbReference type="AlphaFoldDB" id="A0A9W4T6N3"/>
<reference evidence="1" key="1">
    <citation type="submission" date="2022-08" db="EMBL/GenBank/DDBJ databases">
        <authorList>
            <person name="Kallberg Y."/>
            <person name="Tangrot J."/>
            <person name="Rosling A."/>
        </authorList>
    </citation>
    <scope>NUCLEOTIDE SEQUENCE</scope>
    <source>
        <strain evidence="1">Wild A</strain>
    </source>
</reference>
<dbReference type="OrthoDB" id="10484872at2759"/>
<gene>
    <name evidence="1" type="ORF">FWILDA_LOCUS16601</name>
</gene>
<evidence type="ECO:0000313" key="2">
    <source>
        <dbReference type="Proteomes" id="UP001153678"/>
    </source>
</evidence>
<dbReference type="EMBL" id="CAMKVN010010985">
    <property type="protein sequence ID" value="CAI2194488.1"/>
    <property type="molecule type" value="Genomic_DNA"/>
</dbReference>
<keyword evidence="2" id="KW-1185">Reference proteome</keyword>
<evidence type="ECO:0000313" key="1">
    <source>
        <dbReference type="EMBL" id="CAI2194488.1"/>
    </source>
</evidence>
<feature type="non-terminal residue" evidence="1">
    <location>
        <position position="64"/>
    </location>
</feature>
<organism evidence="1 2">
    <name type="scientific">Funneliformis geosporum</name>
    <dbReference type="NCBI Taxonomy" id="1117311"/>
    <lineage>
        <taxon>Eukaryota</taxon>
        <taxon>Fungi</taxon>
        <taxon>Fungi incertae sedis</taxon>
        <taxon>Mucoromycota</taxon>
        <taxon>Glomeromycotina</taxon>
        <taxon>Glomeromycetes</taxon>
        <taxon>Glomerales</taxon>
        <taxon>Glomeraceae</taxon>
        <taxon>Funneliformis</taxon>
    </lineage>
</organism>
<accession>A0A9W4T6N3</accession>
<comment type="caution">
    <text evidence="1">The sequence shown here is derived from an EMBL/GenBank/DDBJ whole genome shotgun (WGS) entry which is preliminary data.</text>
</comment>
<protein>
    <submittedName>
        <fullName evidence="1">11019_t:CDS:1</fullName>
    </submittedName>
</protein>
<name>A0A9W4T6N3_9GLOM</name>
<sequence length="64" mass="7659">FNAQDFLSILLDELNNRNGKYASARKKYEDSLKLLKGYKDQNQALAYRLEEVQMSWRFLDTQLR</sequence>